<dbReference type="NCBIfam" id="TIGR04183">
    <property type="entry name" value="Por_Secre_tail"/>
    <property type="match status" value="1"/>
</dbReference>
<accession>A0A645DDI6</accession>
<evidence type="ECO:0000313" key="2">
    <source>
        <dbReference type="EMBL" id="MPM87550.1"/>
    </source>
</evidence>
<dbReference type="InterPro" id="IPR011042">
    <property type="entry name" value="6-blade_b-propeller_TolB-like"/>
</dbReference>
<reference evidence="2" key="1">
    <citation type="submission" date="2019-08" db="EMBL/GenBank/DDBJ databases">
        <authorList>
            <person name="Kucharzyk K."/>
            <person name="Murdoch R.W."/>
            <person name="Higgins S."/>
            <person name="Loffler F."/>
        </authorList>
    </citation>
    <scope>NUCLEOTIDE SEQUENCE</scope>
</reference>
<dbReference type="EMBL" id="VSSQ01035349">
    <property type="protein sequence ID" value="MPM87550.1"/>
    <property type="molecule type" value="Genomic_DNA"/>
</dbReference>
<dbReference type="InterPro" id="IPR026444">
    <property type="entry name" value="Secre_tail"/>
</dbReference>
<comment type="caution">
    <text evidence="2">The sequence shown here is derived from an EMBL/GenBank/DDBJ whole genome shotgun (WGS) entry which is preliminary data.</text>
</comment>
<dbReference type="InterPro" id="IPR051200">
    <property type="entry name" value="Host-pathogen_enzymatic-act"/>
</dbReference>
<name>A0A645DDI6_9ZZZZ</name>
<evidence type="ECO:0000259" key="1">
    <source>
        <dbReference type="Pfam" id="PF18962"/>
    </source>
</evidence>
<gene>
    <name evidence="2" type="ORF">SDC9_134649</name>
</gene>
<dbReference type="Gene3D" id="2.120.10.30">
    <property type="entry name" value="TolB, C-terminal domain"/>
    <property type="match status" value="1"/>
</dbReference>
<dbReference type="PANTHER" id="PTHR47197">
    <property type="entry name" value="PROTEIN NIRF"/>
    <property type="match status" value="1"/>
</dbReference>
<dbReference type="AlphaFoldDB" id="A0A645DDI6"/>
<dbReference type="InterPro" id="IPR000033">
    <property type="entry name" value="LDLR_classB_rpt"/>
</dbReference>
<feature type="domain" description="Secretion system C-terminal sorting" evidence="1">
    <location>
        <begin position="207"/>
        <end position="274"/>
    </location>
</feature>
<dbReference type="SUPFAM" id="SSF101898">
    <property type="entry name" value="NHL repeat"/>
    <property type="match status" value="1"/>
</dbReference>
<sequence>MTPNHGIYVSDRTTNIVKEISNSGSNVSDAITGISSIYYAVNNGQKDYYSQTNNSVILSRYFYLPTFSWIYEYWGSGIVNARGFDFDSAGNIYVADYGGNAIRKIAPNNTTTTIGPQINNPSSVAVDKIHNVIYIAETGSNAIRRMDLDGNNFINIGSNFLNPEGVSLNNDGTKLFVTDTGNNVIKIIDLSSYLSTSETTAEQVIKIYPNPASDFIYFSALKKIKSAEIYDLSGRQLYKSNSVSDKISVENLKKGIYLIKITLENGKSQTSKFIRN</sequence>
<protein>
    <recommendedName>
        <fullName evidence="1">Secretion system C-terminal sorting domain-containing protein</fullName>
    </recommendedName>
</protein>
<dbReference type="PANTHER" id="PTHR47197:SF3">
    <property type="entry name" value="DIHYDRO-HEME D1 DEHYDROGENASE"/>
    <property type="match status" value="1"/>
</dbReference>
<dbReference type="Pfam" id="PF18962">
    <property type="entry name" value="Por_Secre_tail"/>
    <property type="match status" value="1"/>
</dbReference>
<proteinExistence type="predicted"/>
<dbReference type="SMART" id="SM00135">
    <property type="entry name" value="LY"/>
    <property type="match status" value="1"/>
</dbReference>
<organism evidence="2">
    <name type="scientific">bioreactor metagenome</name>
    <dbReference type="NCBI Taxonomy" id="1076179"/>
    <lineage>
        <taxon>unclassified sequences</taxon>
        <taxon>metagenomes</taxon>
        <taxon>ecological metagenomes</taxon>
    </lineage>
</organism>